<keyword evidence="1" id="KW-0812">Transmembrane</keyword>
<evidence type="ECO:0000313" key="3">
    <source>
        <dbReference type="Proteomes" id="UP000076154"/>
    </source>
</evidence>
<dbReference type="InParanoid" id="A0A369K1M5"/>
<keyword evidence="1" id="KW-1133">Transmembrane helix</keyword>
<dbReference type="EMBL" id="LUEZ02000040">
    <property type="protein sequence ID" value="RDB25634.1"/>
    <property type="molecule type" value="Genomic_DNA"/>
</dbReference>
<feature type="transmembrane region" description="Helical" evidence="1">
    <location>
        <begin position="20"/>
        <end position="43"/>
    </location>
</feature>
<organism evidence="2 3">
    <name type="scientific">Hypsizygus marmoreus</name>
    <name type="common">White beech mushroom</name>
    <name type="synonym">Agaricus marmoreus</name>
    <dbReference type="NCBI Taxonomy" id="39966"/>
    <lineage>
        <taxon>Eukaryota</taxon>
        <taxon>Fungi</taxon>
        <taxon>Dikarya</taxon>
        <taxon>Basidiomycota</taxon>
        <taxon>Agaricomycotina</taxon>
        <taxon>Agaricomycetes</taxon>
        <taxon>Agaricomycetidae</taxon>
        <taxon>Agaricales</taxon>
        <taxon>Tricholomatineae</taxon>
        <taxon>Lyophyllaceae</taxon>
        <taxon>Hypsizygus</taxon>
    </lineage>
</organism>
<gene>
    <name evidence="2" type="ORF">Hypma_006145</name>
</gene>
<dbReference type="Proteomes" id="UP000076154">
    <property type="component" value="Unassembled WGS sequence"/>
</dbReference>
<evidence type="ECO:0000256" key="1">
    <source>
        <dbReference type="SAM" id="Phobius"/>
    </source>
</evidence>
<proteinExistence type="predicted"/>
<comment type="caution">
    <text evidence="2">The sequence shown here is derived from an EMBL/GenBank/DDBJ whole genome shotgun (WGS) entry which is preliminary data.</text>
</comment>
<accession>A0A369K1M5</accession>
<reference evidence="2" key="1">
    <citation type="submission" date="2018-04" db="EMBL/GenBank/DDBJ databases">
        <title>Whole genome sequencing of Hypsizygus marmoreus.</title>
        <authorList>
            <person name="Choi I.-G."/>
            <person name="Min B."/>
            <person name="Kim J.-G."/>
            <person name="Kim S."/>
            <person name="Oh Y.-L."/>
            <person name="Kong W.-S."/>
            <person name="Park H."/>
            <person name="Jeong J."/>
            <person name="Song E.-S."/>
        </authorList>
    </citation>
    <scope>NUCLEOTIDE SEQUENCE [LARGE SCALE GENOMIC DNA]</scope>
    <source>
        <strain evidence="2">51987-8</strain>
    </source>
</reference>
<keyword evidence="3" id="KW-1185">Reference proteome</keyword>
<keyword evidence="1" id="KW-0472">Membrane</keyword>
<protein>
    <submittedName>
        <fullName evidence="2">Uncharacterized protein</fullName>
    </submittedName>
</protein>
<dbReference type="AlphaFoldDB" id="A0A369K1M5"/>
<sequence length="60" mass="6881">MPDPERDSDDSVRPKFNSYFIPFVLFLLLLLLLLSYYALVVVVKANANTGTAQSYARDRR</sequence>
<evidence type="ECO:0000313" key="2">
    <source>
        <dbReference type="EMBL" id="RDB25634.1"/>
    </source>
</evidence>
<name>A0A369K1M5_HYPMA</name>